<protein>
    <submittedName>
        <fullName evidence="2">Uncharacterized protein</fullName>
    </submittedName>
</protein>
<proteinExistence type="predicted"/>
<comment type="caution">
    <text evidence="2">The sequence shown here is derived from an EMBL/GenBank/DDBJ whole genome shotgun (WGS) entry which is preliminary data.</text>
</comment>
<evidence type="ECO:0000313" key="2">
    <source>
        <dbReference type="EMBL" id="MPM47489.1"/>
    </source>
</evidence>
<evidence type="ECO:0000256" key="1">
    <source>
        <dbReference type="SAM" id="MobiDB-lite"/>
    </source>
</evidence>
<dbReference type="EMBL" id="VSSQ01011697">
    <property type="protein sequence ID" value="MPM47489.1"/>
    <property type="molecule type" value="Genomic_DNA"/>
</dbReference>
<dbReference type="AlphaFoldDB" id="A0A645A2S3"/>
<sequence>MPSLKPEANTSKATKTRDKKTTEYIPLFQSPPFVKKKALPGGARPAGLLHKEITFLSSERLPAAARPPAGLPADCC</sequence>
<gene>
    <name evidence="2" type="ORF">SDC9_94200</name>
</gene>
<organism evidence="2">
    <name type="scientific">bioreactor metagenome</name>
    <dbReference type="NCBI Taxonomy" id="1076179"/>
    <lineage>
        <taxon>unclassified sequences</taxon>
        <taxon>metagenomes</taxon>
        <taxon>ecological metagenomes</taxon>
    </lineage>
</organism>
<name>A0A645A2S3_9ZZZZ</name>
<feature type="region of interest" description="Disordered" evidence="1">
    <location>
        <begin position="1"/>
        <end position="22"/>
    </location>
</feature>
<accession>A0A645A2S3</accession>
<reference evidence="2" key="1">
    <citation type="submission" date="2019-08" db="EMBL/GenBank/DDBJ databases">
        <authorList>
            <person name="Kucharzyk K."/>
            <person name="Murdoch R.W."/>
            <person name="Higgins S."/>
            <person name="Loffler F."/>
        </authorList>
    </citation>
    <scope>NUCLEOTIDE SEQUENCE</scope>
</reference>